<feature type="domain" description="Disease resistance N-terminal" evidence="7">
    <location>
        <begin position="23"/>
        <end position="101"/>
    </location>
</feature>
<keyword evidence="2" id="KW-0433">Leucine-rich repeat</keyword>
<sequence>MPIGAISTVGPAISPGIKIAEIAESFVARKYRRLRDYRKDVAQLVGEVGKIAVAVDTVEEQEQFMSDRRIVGQLSELMDAIHEAEDILDAVDYRDSIWARKHKVRQVIHSIVEQAKRIVGIDGALNRLDKSMNDLPRMQQNQRDLVQLSNFRSSQGGGDGGASASRPRSATGLLPDGKLYTRRSTIGWCRPCYTILPGGLVAMAMAAVKSWRSSATAALARLRLLSTR</sequence>
<dbReference type="GO" id="GO:0000166">
    <property type="term" value="F:nucleotide binding"/>
    <property type="evidence" value="ECO:0007669"/>
    <property type="project" value="UniProtKB-KW"/>
</dbReference>
<evidence type="ECO:0000259" key="7">
    <source>
        <dbReference type="Pfam" id="PF18052"/>
    </source>
</evidence>
<proteinExistence type="inferred from homology"/>
<protein>
    <submittedName>
        <fullName evidence="8">OSIGBa0127D24.7 protein</fullName>
    </submittedName>
</protein>
<dbReference type="Gene3D" id="1.20.5.4130">
    <property type="match status" value="1"/>
</dbReference>
<name>Q01N56_ORYSA</name>
<feature type="region of interest" description="Disordered" evidence="6">
    <location>
        <begin position="150"/>
        <end position="170"/>
    </location>
</feature>
<organism evidence="8">
    <name type="scientific">Oryza sativa</name>
    <name type="common">Rice</name>
    <dbReference type="NCBI Taxonomy" id="4530"/>
    <lineage>
        <taxon>Eukaryota</taxon>
        <taxon>Viridiplantae</taxon>
        <taxon>Streptophyta</taxon>
        <taxon>Embryophyta</taxon>
        <taxon>Tracheophyta</taxon>
        <taxon>Spermatophyta</taxon>
        <taxon>Magnoliopsida</taxon>
        <taxon>Liliopsida</taxon>
        <taxon>Poales</taxon>
        <taxon>Poaceae</taxon>
        <taxon>BOP clade</taxon>
        <taxon>Oryzoideae</taxon>
        <taxon>Oryzeae</taxon>
        <taxon>Oryzinae</taxon>
        <taxon>Oryza</taxon>
    </lineage>
</organism>
<evidence type="ECO:0000256" key="1">
    <source>
        <dbReference type="ARBA" id="ARBA00008894"/>
    </source>
</evidence>
<dbReference type="InterPro" id="IPR041118">
    <property type="entry name" value="Rx_N"/>
</dbReference>
<keyword evidence="4" id="KW-0547">Nucleotide-binding</keyword>
<keyword evidence="3" id="KW-0677">Repeat</keyword>
<gene>
    <name evidence="8" type="primary">OSIGBa0127D24.7</name>
</gene>
<evidence type="ECO:0000256" key="2">
    <source>
        <dbReference type="ARBA" id="ARBA00022614"/>
    </source>
</evidence>
<keyword evidence="5" id="KW-0611">Plant defense</keyword>
<dbReference type="Pfam" id="PF18052">
    <property type="entry name" value="Rx_N"/>
    <property type="match status" value="1"/>
</dbReference>
<evidence type="ECO:0000256" key="5">
    <source>
        <dbReference type="ARBA" id="ARBA00022821"/>
    </source>
</evidence>
<reference evidence="8" key="1">
    <citation type="journal article" date="2002" name="Nature">
        <title>Sequence and analysis of rice chromosome 4.</title>
        <authorList>
            <person name="Feng Q."/>
            <person name="Zhang Y."/>
            <person name="Hao P."/>
            <person name="Wang S."/>
            <person name="Fu G."/>
            <person name="Huang Y."/>
            <person name="Li Y."/>
            <person name="Zhu J."/>
            <person name="Liu Y."/>
            <person name="Hu X."/>
            <person name="Jia P."/>
            <person name="Zhang Y."/>
            <person name="Zhao Q."/>
            <person name="Ying K."/>
            <person name="Yu S."/>
            <person name="Tang Y."/>
            <person name="Weng Q."/>
            <person name="Zhang L."/>
            <person name="Lu Y."/>
            <person name="Mu J."/>
            <person name="Lu Y."/>
            <person name="Zhang L.S."/>
            <person name="Yu Z."/>
            <person name="Fan D."/>
            <person name="Liu X."/>
            <person name="Lu T."/>
            <person name="Li C."/>
            <person name="Wu Y."/>
            <person name="Sun T."/>
            <person name="Lei H."/>
            <person name="Li T."/>
            <person name="Hu H."/>
            <person name="Guan J."/>
            <person name="Wu M."/>
            <person name="Zhang R."/>
            <person name="Zhou B."/>
            <person name="Chen Z."/>
            <person name="Chen L."/>
            <person name="Jin Z."/>
            <person name="Wang R."/>
            <person name="Yin H."/>
            <person name="Cai Z."/>
            <person name="Ren S."/>
            <person name="Lv G."/>
            <person name="Gu W."/>
            <person name="Zhu G."/>
            <person name="Tu Y."/>
            <person name="Jia J."/>
            <person name="Zhang Y."/>
            <person name="Chen J."/>
            <person name="Kang H."/>
            <person name="Chen X."/>
            <person name="Shao C."/>
            <person name="Sun Y."/>
            <person name="Hu Q."/>
            <person name="Zhang X."/>
            <person name="Zhang W."/>
            <person name="Wang L."/>
            <person name="Ding C."/>
            <person name="Sheng H."/>
            <person name="Gu J."/>
            <person name="Chen S."/>
            <person name="Ni L."/>
            <person name="Zhu F."/>
            <person name="Chen W."/>
            <person name="Lan L."/>
            <person name="Lai Y."/>
            <person name="Cheng Z."/>
            <person name="Gu M."/>
            <person name="Jiang J."/>
            <person name="Li J."/>
            <person name="Hong G."/>
            <person name="Xue Y."/>
            <person name="Han B."/>
        </authorList>
    </citation>
    <scope>NUCLEOTIDE SEQUENCE</scope>
</reference>
<dbReference type="EMBL" id="CR854994">
    <property type="protein sequence ID" value="CAH65744.1"/>
    <property type="molecule type" value="Genomic_DNA"/>
</dbReference>
<accession>Q01N56</accession>
<evidence type="ECO:0000256" key="6">
    <source>
        <dbReference type="SAM" id="MobiDB-lite"/>
    </source>
</evidence>
<reference evidence="8" key="2">
    <citation type="submission" date="2004-10" db="EMBL/GenBank/DDBJ databases">
        <title>Chromosome-wide comparison between domesticated rice subspecies indica and japonica.</title>
        <authorList>
            <person name="Han B."/>
        </authorList>
    </citation>
    <scope>NUCLEOTIDE SEQUENCE</scope>
</reference>
<evidence type="ECO:0000256" key="3">
    <source>
        <dbReference type="ARBA" id="ARBA00022737"/>
    </source>
</evidence>
<evidence type="ECO:0000256" key="4">
    <source>
        <dbReference type="ARBA" id="ARBA00022741"/>
    </source>
</evidence>
<comment type="similarity">
    <text evidence="1">Belongs to the disease resistance NB-LRR family.</text>
</comment>
<dbReference type="AlphaFoldDB" id="Q01N56"/>
<evidence type="ECO:0000313" key="8">
    <source>
        <dbReference type="EMBL" id="CAH65744.1"/>
    </source>
</evidence>
<dbReference type="GO" id="GO:0006952">
    <property type="term" value="P:defense response"/>
    <property type="evidence" value="ECO:0007669"/>
    <property type="project" value="UniProtKB-KW"/>
</dbReference>